<dbReference type="Pfam" id="PF12146">
    <property type="entry name" value="Hydrolase_4"/>
    <property type="match status" value="1"/>
</dbReference>
<feature type="domain" description="Serine aminopeptidase S33" evidence="3">
    <location>
        <begin position="59"/>
        <end position="177"/>
    </location>
</feature>
<protein>
    <recommendedName>
        <fullName evidence="6">Serine aminopeptidase S33 domain-containing protein</fullName>
    </recommendedName>
</protein>
<dbReference type="Gene3D" id="1.25.40.10">
    <property type="entry name" value="Tetratricopeptide repeat domain"/>
    <property type="match status" value="1"/>
</dbReference>
<evidence type="ECO:0000259" key="2">
    <source>
        <dbReference type="Pfam" id="PF03959"/>
    </source>
</evidence>
<dbReference type="EMBL" id="CAJNNW010028580">
    <property type="protein sequence ID" value="CAE8696808.1"/>
    <property type="molecule type" value="Genomic_DNA"/>
</dbReference>
<accession>A0A813KCS2</accession>
<dbReference type="InterPro" id="IPR005645">
    <property type="entry name" value="FSH-like_dom"/>
</dbReference>
<dbReference type="Gene3D" id="3.40.50.1820">
    <property type="entry name" value="alpha/beta hydrolase"/>
    <property type="match status" value="1"/>
</dbReference>
<dbReference type="InterPro" id="IPR002885">
    <property type="entry name" value="PPR_rpt"/>
</dbReference>
<feature type="non-terminal residue" evidence="4">
    <location>
        <position position="1"/>
    </location>
</feature>
<feature type="domain" description="Serine hydrolase" evidence="2">
    <location>
        <begin position="181"/>
        <end position="222"/>
    </location>
</feature>
<dbReference type="PANTHER" id="PTHR12277:SF197">
    <property type="entry name" value="CHROMOSOME UNDETERMINED SCAFFOLD_38, WHOLE GENOME SHOTGUN SEQUENCE"/>
    <property type="match status" value="1"/>
</dbReference>
<feature type="repeat" description="PPR" evidence="1">
    <location>
        <begin position="391"/>
        <end position="425"/>
    </location>
</feature>
<organism evidence="4 5">
    <name type="scientific">Polarella glacialis</name>
    <name type="common">Dinoflagellate</name>
    <dbReference type="NCBI Taxonomy" id="89957"/>
    <lineage>
        <taxon>Eukaryota</taxon>
        <taxon>Sar</taxon>
        <taxon>Alveolata</taxon>
        <taxon>Dinophyceae</taxon>
        <taxon>Suessiales</taxon>
        <taxon>Suessiaceae</taxon>
        <taxon>Polarella</taxon>
    </lineage>
</organism>
<dbReference type="PANTHER" id="PTHR12277">
    <property type="entry name" value="ALPHA/BETA HYDROLASE DOMAIN-CONTAINING PROTEIN"/>
    <property type="match status" value="1"/>
</dbReference>
<evidence type="ECO:0000313" key="5">
    <source>
        <dbReference type="Proteomes" id="UP000626109"/>
    </source>
</evidence>
<dbReference type="Pfam" id="PF03959">
    <property type="entry name" value="FSH1"/>
    <property type="match status" value="1"/>
</dbReference>
<dbReference type="InterPro" id="IPR029058">
    <property type="entry name" value="AB_hydrolase_fold"/>
</dbReference>
<reference evidence="4" key="1">
    <citation type="submission" date="2021-02" db="EMBL/GenBank/DDBJ databases">
        <authorList>
            <person name="Dougan E. K."/>
            <person name="Rhodes N."/>
            <person name="Thang M."/>
            <person name="Chan C."/>
        </authorList>
    </citation>
    <scope>NUCLEOTIDE SEQUENCE</scope>
</reference>
<evidence type="ECO:0000259" key="3">
    <source>
        <dbReference type="Pfam" id="PF12146"/>
    </source>
</evidence>
<dbReference type="PROSITE" id="PS51375">
    <property type="entry name" value="PPR"/>
    <property type="match status" value="1"/>
</dbReference>
<dbReference type="InterPro" id="IPR011990">
    <property type="entry name" value="TPR-like_helical_dom_sf"/>
</dbReference>
<sequence length="449" mass="49849">MELDLVSRMLFPRPPATYNVDSFAGELLWVPRSLNPQTARPEDCIPLCLLQCPLATCFVVYFHSNFEDIGRCYRFCENVRNEVKAHVLIVEYPGYGICPGLQCDAQAAADCSRVVLRFVREVLRVPRLSTILVGRSIGTGIATLLAAEHRYAGLVLICPFLSIKDLVSQYIGPAAGLVAERFANKENIRRVQAPCLFVHGQDDKMVPSDHSQQLYEACESRKYLCLSPEMGHNSDLVANRSFFMEPMIEFLKHLGTTAFSLQVPSWAFDRQMCPQFVEHRPSLVGQSQLACWNVPARPRPCLRSSDLGEETQLPSTWQMMALRFKCCLLGGQKSVRRRSLRSYGLGSMLRSQVETNVFHFSAAIGACSKGGHWQLALSLLSGMVDVMVMPNEVSFNAAISSCESEGLWELALGLLCSMPESSVVADDISYNAAISSCKIAGRWQLACSL</sequence>
<dbReference type="AlphaFoldDB" id="A0A813KCS2"/>
<evidence type="ECO:0008006" key="6">
    <source>
        <dbReference type="Google" id="ProtNLM"/>
    </source>
</evidence>
<dbReference type="SUPFAM" id="SSF53474">
    <property type="entry name" value="alpha/beta-Hydrolases"/>
    <property type="match status" value="1"/>
</dbReference>
<dbReference type="Pfam" id="PF01535">
    <property type="entry name" value="PPR"/>
    <property type="match status" value="2"/>
</dbReference>
<proteinExistence type="predicted"/>
<dbReference type="InterPro" id="IPR022742">
    <property type="entry name" value="Hydrolase_4"/>
</dbReference>
<comment type="caution">
    <text evidence="4">The sequence shown here is derived from an EMBL/GenBank/DDBJ whole genome shotgun (WGS) entry which is preliminary data.</text>
</comment>
<gene>
    <name evidence="4" type="ORF">PGLA2088_LOCUS29995</name>
</gene>
<evidence type="ECO:0000313" key="4">
    <source>
        <dbReference type="EMBL" id="CAE8696808.1"/>
    </source>
</evidence>
<evidence type="ECO:0000256" key="1">
    <source>
        <dbReference type="PROSITE-ProRule" id="PRU00708"/>
    </source>
</evidence>
<name>A0A813KCS2_POLGL</name>
<dbReference type="Proteomes" id="UP000626109">
    <property type="component" value="Unassembled WGS sequence"/>
</dbReference>